<accession>A0A1W6ZFU2</accession>
<dbReference type="EMBL" id="CP021111">
    <property type="protein sequence ID" value="ARP96273.1"/>
    <property type="molecule type" value="Genomic_DNA"/>
</dbReference>
<gene>
    <name evidence="1" type="ORF">CAL15_18980</name>
</gene>
<dbReference type="AlphaFoldDB" id="A0A1W6ZFU2"/>
<sequence length="122" mass="12944">MRFFDLFMRRAGVDRAESGSRRRGTSRLTVVCPRESLDSLRKQICLDFSAAGLSVSRFQVDAAGQQAGMASACITVDCPPELRAELMSQAKRLSANPAVRHVRFGAARAGAANEAGATAAAA</sequence>
<organism evidence="1 2">
    <name type="scientific">Bordetella genomosp. 13</name>
    <dbReference type="NCBI Taxonomy" id="463040"/>
    <lineage>
        <taxon>Bacteria</taxon>
        <taxon>Pseudomonadati</taxon>
        <taxon>Pseudomonadota</taxon>
        <taxon>Betaproteobacteria</taxon>
        <taxon>Burkholderiales</taxon>
        <taxon>Alcaligenaceae</taxon>
        <taxon>Bordetella</taxon>
    </lineage>
</organism>
<dbReference type="OrthoDB" id="8942629at2"/>
<name>A0A1W6ZFU2_9BORD</name>
<evidence type="ECO:0000313" key="1">
    <source>
        <dbReference type="EMBL" id="ARP96273.1"/>
    </source>
</evidence>
<keyword evidence="2" id="KW-1185">Reference proteome</keyword>
<protein>
    <submittedName>
        <fullName evidence="1">Uncharacterized protein</fullName>
    </submittedName>
</protein>
<dbReference type="KEGG" id="bgm:CAL15_18980"/>
<proteinExistence type="predicted"/>
<evidence type="ECO:0000313" key="2">
    <source>
        <dbReference type="Proteomes" id="UP000194161"/>
    </source>
</evidence>
<reference evidence="1 2" key="1">
    <citation type="submission" date="2017-05" db="EMBL/GenBank/DDBJ databases">
        <title>Complete and WGS of Bordetella genogroups.</title>
        <authorList>
            <person name="Spilker T."/>
            <person name="LiPuma J."/>
        </authorList>
    </citation>
    <scope>NUCLEOTIDE SEQUENCE [LARGE SCALE GENOMIC DNA]</scope>
    <source>
        <strain evidence="1 2">AU7206</strain>
    </source>
</reference>
<dbReference type="RefSeq" id="WP_086079924.1">
    <property type="nucleotide sequence ID" value="NZ_CP021111.1"/>
</dbReference>
<dbReference type="Proteomes" id="UP000194161">
    <property type="component" value="Chromosome"/>
</dbReference>